<name>A0A8J5JNR8_HOMAM</name>
<dbReference type="EMBL" id="JAHLQT010028808">
    <property type="protein sequence ID" value="KAG7161777.1"/>
    <property type="molecule type" value="Genomic_DNA"/>
</dbReference>
<comment type="caution">
    <text evidence="2">The sequence shown here is derived from an EMBL/GenBank/DDBJ whole genome shotgun (WGS) entry which is preliminary data.</text>
</comment>
<gene>
    <name evidence="2" type="ORF">Hamer_G007422</name>
</gene>
<evidence type="ECO:0000256" key="1">
    <source>
        <dbReference type="SAM" id="MobiDB-lite"/>
    </source>
</evidence>
<feature type="compositionally biased region" description="Basic and acidic residues" evidence="1">
    <location>
        <begin position="9"/>
        <end position="22"/>
    </location>
</feature>
<proteinExistence type="predicted"/>
<evidence type="ECO:0000313" key="3">
    <source>
        <dbReference type="Proteomes" id="UP000747542"/>
    </source>
</evidence>
<feature type="region of interest" description="Disordered" evidence="1">
    <location>
        <begin position="1"/>
        <end position="30"/>
    </location>
</feature>
<protein>
    <submittedName>
        <fullName evidence="2">Uncharacterized protein</fullName>
    </submittedName>
</protein>
<dbReference type="Proteomes" id="UP000747542">
    <property type="component" value="Unassembled WGS sequence"/>
</dbReference>
<accession>A0A8J5JNR8</accession>
<sequence>MVHNLLTKGEGECERGSCERVGRRPPVPTRPSLATVEAVLRCWSCSAGLADAAHAMTGAPGCGWEEDWCR</sequence>
<evidence type="ECO:0000313" key="2">
    <source>
        <dbReference type="EMBL" id="KAG7161777.1"/>
    </source>
</evidence>
<organism evidence="2 3">
    <name type="scientific">Homarus americanus</name>
    <name type="common">American lobster</name>
    <dbReference type="NCBI Taxonomy" id="6706"/>
    <lineage>
        <taxon>Eukaryota</taxon>
        <taxon>Metazoa</taxon>
        <taxon>Ecdysozoa</taxon>
        <taxon>Arthropoda</taxon>
        <taxon>Crustacea</taxon>
        <taxon>Multicrustacea</taxon>
        <taxon>Malacostraca</taxon>
        <taxon>Eumalacostraca</taxon>
        <taxon>Eucarida</taxon>
        <taxon>Decapoda</taxon>
        <taxon>Pleocyemata</taxon>
        <taxon>Astacidea</taxon>
        <taxon>Nephropoidea</taxon>
        <taxon>Nephropidae</taxon>
        <taxon>Homarus</taxon>
    </lineage>
</organism>
<reference evidence="2" key="1">
    <citation type="journal article" date="2021" name="Sci. Adv.">
        <title>The American lobster genome reveals insights on longevity, neural, and immune adaptations.</title>
        <authorList>
            <person name="Polinski J.M."/>
            <person name="Zimin A.V."/>
            <person name="Clark K.F."/>
            <person name="Kohn A.B."/>
            <person name="Sadowski N."/>
            <person name="Timp W."/>
            <person name="Ptitsyn A."/>
            <person name="Khanna P."/>
            <person name="Romanova D.Y."/>
            <person name="Williams P."/>
            <person name="Greenwood S.J."/>
            <person name="Moroz L.L."/>
            <person name="Walt D.R."/>
            <person name="Bodnar A.G."/>
        </authorList>
    </citation>
    <scope>NUCLEOTIDE SEQUENCE</scope>
    <source>
        <strain evidence="2">GMGI-L3</strain>
    </source>
</reference>
<keyword evidence="3" id="KW-1185">Reference proteome</keyword>
<dbReference type="AlphaFoldDB" id="A0A8J5JNR8"/>